<feature type="domain" description="Phospholipase D-like" evidence="1">
    <location>
        <begin position="139"/>
        <end position="257"/>
    </location>
</feature>
<sequence length="267" mass="28319">MMVTLATTSQFLAALQRARHIDLQAYALAPGPVEDALVAAARRGAEVSVTLAGAPFASAGPAAANERALARLRCAGVRTAESAGAFHAKLARVDGALYLDDRNWSARGDTILRLPARDASAVLALSKRRALAAEAALLATARRGEQIEIASESFGFASPLYSLLRTLAARGVVVRLCVARADLQPDSTEDRALARLAAAGVGVRLGESSEKFALRGDRVWIGSANATYAAPGARDWGLQTRAVAVRTQLHARFERTWAHAHEYVNAR</sequence>
<dbReference type="InterPro" id="IPR025202">
    <property type="entry name" value="PLD-like_dom"/>
</dbReference>
<dbReference type="Gene3D" id="3.30.870.10">
    <property type="entry name" value="Endonuclease Chain A"/>
    <property type="match status" value="2"/>
</dbReference>
<dbReference type="AlphaFoldDB" id="E6PCX2"/>
<dbReference type="EMBL" id="CABL01000001">
    <property type="protein sequence ID" value="CBH74307.1"/>
    <property type="molecule type" value="Genomic_DNA"/>
</dbReference>
<dbReference type="CDD" id="cd00138">
    <property type="entry name" value="PLDc_SF"/>
    <property type="match status" value="1"/>
</dbReference>
<proteinExistence type="predicted"/>
<protein>
    <recommendedName>
        <fullName evidence="1">Phospholipase D-like domain-containing protein</fullName>
    </recommendedName>
</protein>
<accession>E6PCX2</accession>
<reference evidence="2" key="1">
    <citation type="submission" date="2009-10" db="EMBL/GenBank/DDBJ databases">
        <title>Diversity of trophic interactions inside an arsenic-rich microbial ecosystem.</title>
        <authorList>
            <person name="Bertin P.N."/>
            <person name="Heinrich-Salmeron A."/>
            <person name="Pelletier E."/>
            <person name="Goulhen-Chollet F."/>
            <person name="Arsene-Ploetze F."/>
            <person name="Gallien S."/>
            <person name="Calteau A."/>
            <person name="Vallenet D."/>
            <person name="Casiot C."/>
            <person name="Chane-Woon-Ming B."/>
            <person name="Giloteaux L."/>
            <person name="Barakat M."/>
            <person name="Bonnefoy V."/>
            <person name="Bruneel O."/>
            <person name="Chandler M."/>
            <person name="Cleiss J."/>
            <person name="Duran R."/>
            <person name="Elbaz-Poulichet F."/>
            <person name="Fonknechten N."/>
            <person name="Lauga B."/>
            <person name="Mornico D."/>
            <person name="Ortet P."/>
            <person name="Schaeffer C."/>
            <person name="Siguier P."/>
            <person name="Alexander Thil Smith A."/>
            <person name="Van Dorsselaer A."/>
            <person name="Weissenbach J."/>
            <person name="Medigue C."/>
            <person name="Le Paslier D."/>
        </authorList>
    </citation>
    <scope>NUCLEOTIDE SEQUENCE</scope>
</reference>
<comment type="caution">
    <text evidence="2">The sequence shown here is derived from an EMBL/GenBank/DDBJ whole genome shotgun (WGS) entry which is preliminary data.</text>
</comment>
<evidence type="ECO:0000313" key="2">
    <source>
        <dbReference type="EMBL" id="CBH74307.1"/>
    </source>
</evidence>
<name>E6PCX2_9ZZZZ</name>
<evidence type="ECO:0000259" key="1">
    <source>
        <dbReference type="Pfam" id="PF13091"/>
    </source>
</evidence>
<gene>
    <name evidence="2" type="ORF">CARN1_2194</name>
</gene>
<organism evidence="2">
    <name type="scientific">mine drainage metagenome</name>
    <dbReference type="NCBI Taxonomy" id="410659"/>
    <lineage>
        <taxon>unclassified sequences</taxon>
        <taxon>metagenomes</taxon>
        <taxon>ecological metagenomes</taxon>
    </lineage>
</organism>
<dbReference type="Pfam" id="PF13091">
    <property type="entry name" value="PLDc_2"/>
    <property type="match status" value="1"/>
</dbReference>
<dbReference type="SUPFAM" id="SSF56024">
    <property type="entry name" value="Phospholipase D/nuclease"/>
    <property type="match status" value="2"/>
</dbReference>